<feature type="active site" description="Proton acceptor" evidence="2">
    <location>
        <position position="77"/>
    </location>
</feature>
<organism evidence="3 4">
    <name type="scientific">Sulfobacillus benefaciens</name>
    <dbReference type="NCBI Taxonomy" id="453960"/>
    <lineage>
        <taxon>Bacteria</taxon>
        <taxon>Bacillati</taxon>
        <taxon>Bacillota</taxon>
        <taxon>Clostridia</taxon>
        <taxon>Eubacteriales</taxon>
        <taxon>Clostridiales Family XVII. Incertae Sedis</taxon>
        <taxon>Sulfobacillus</taxon>
    </lineage>
</organism>
<comment type="function">
    <text evidence="2">Catalyzes the condensation of isopentenyl diphosphate (IPP) with allylic pyrophosphates generating different type of terpenoids.</text>
</comment>
<keyword evidence="2" id="KW-0460">Magnesium</keyword>
<dbReference type="Proteomes" id="UP000242972">
    <property type="component" value="Unassembled WGS sequence"/>
</dbReference>
<dbReference type="PANTHER" id="PTHR10291">
    <property type="entry name" value="DEHYDRODOLICHYL DIPHOSPHATE SYNTHASE FAMILY MEMBER"/>
    <property type="match status" value="1"/>
</dbReference>
<feature type="binding site" evidence="2">
    <location>
        <position position="196"/>
    </location>
    <ligand>
        <name>substrate</name>
    </ligand>
</feature>
<evidence type="ECO:0000313" key="4">
    <source>
        <dbReference type="Proteomes" id="UP000242972"/>
    </source>
</evidence>
<evidence type="ECO:0000313" key="3">
    <source>
        <dbReference type="EMBL" id="PSR35442.1"/>
    </source>
</evidence>
<feature type="binding site" evidence="2">
    <location>
        <position position="29"/>
    </location>
    <ligand>
        <name>Mg(2+)</name>
        <dbReference type="ChEBI" id="CHEBI:18420"/>
    </ligand>
</feature>
<sequence length="249" mass="27611">MEDNLISGAAGHEMMQDRPLPRHIAIIMDGNGRWAIRHGLPRVLGHREGVKALKPIVKECSRLGIEVLTVYAFSTENWARPAGEVNTLMALLEEFLDSETPELKAQGVSIRTIGDIGQLPVSAQAALARSRRDTANQSKMVLNLALNYGGRDELVRAVNRWLASQPLGGVLPALDVDTLAQHLDTAGLPDPDLLIRSSGEVRLSNFLLWQMAYAEIYITDVLWPDFTPEELQKAIAVFRMRERRFGGHS</sequence>
<evidence type="ECO:0000256" key="1">
    <source>
        <dbReference type="ARBA" id="ARBA00022679"/>
    </source>
</evidence>
<comment type="subunit">
    <text evidence="2">Homodimer.</text>
</comment>
<dbReference type="EC" id="2.5.1.-" evidence="2"/>
<comment type="caution">
    <text evidence="3">The sequence shown here is derived from an EMBL/GenBank/DDBJ whole genome shotgun (WGS) entry which is preliminary data.</text>
</comment>
<feature type="binding site" evidence="2">
    <location>
        <position position="46"/>
    </location>
    <ligand>
        <name>substrate</name>
    </ligand>
</feature>
<dbReference type="EMBL" id="PXYW01000001">
    <property type="protein sequence ID" value="PSR35442.1"/>
    <property type="molecule type" value="Genomic_DNA"/>
</dbReference>
<keyword evidence="2" id="KW-0479">Metal-binding</keyword>
<dbReference type="GO" id="GO:0008834">
    <property type="term" value="F:ditrans,polycis-undecaprenyl-diphosphate synthase [(2E,6E)-farnesyl-diphosphate specific] activity"/>
    <property type="evidence" value="ECO:0007669"/>
    <property type="project" value="TreeGrafter"/>
</dbReference>
<proteinExistence type="inferred from homology"/>
<feature type="binding site" evidence="2">
    <location>
        <position position="215"/>
    </location>
    <ligand>
        <name>Mg(2+)</name>
        <dbReference type="ChEBI" id="CHEBI:18420"/>
    </ligand>
</feature>
<feature type="binding site" evidence="2">
    <location>
        <position position="42"/>
    </location>
    <ligand>
        <name>substrate</name>
    </ligand>
</feature>
<protein>
    <recommendedName>
        <fullName evidence="2">Isoprenyl transferase</fullName>
        <ecNumber evidence="2">2.5.1.-</ecNumber>
    </recommendedName>
</protein>
<dbReference type="NCBIfam" id="NF011405">
    <property type="entry name" value="PRK14830.1"/>
    <property type="match status" value="1"/>
</dbReference>
<dbReference type="Gene3D" id="3.40.1180.10">
    <property type="entry name" value="Decaprenyl diphosphate synthase-like"/>
    <property type="match status" value="1"/>
</dbReference>
<dbReference type="FunFam" id="3.40.1180.10:FF:000001">
    <property type="entry name" value="(2E,6E)-farnesyl-diphosphate-specific ditrans,polycis-undecaprenyl-diphosphate synthase"/>
    <property type="match status" value="1"/>
</dbReference>
<dbReference type="GO" id="GO:0000287">
    <property type="term" value="F:magnesium ion binding"/>
    <property type="evidence" value="ECO:0007669"/>
    <property type="project" value="UniProtKB-UniRule"/>
</dbReference>
<feature type="binding site" evidence="2">
    <location>
        <begin position="30"/>
        <end position="33"/>
    </location>
    <ligand>
        <name>substrate</name>
    </ligand>
</feature>
<dbReference type="CDD" id="cd00475">
    <property type="entry name" value="Cis_IPPS"/>
    <property type="match status" value="1"/>
</dbReference>
<dbReference type="InterPro" id="IPR018520">
    <property type="entry name" value="UPP_synth-like_CS"/>
</dbReference>
<dbReference type="AlphaFoldDB" id="A0A2T2XLR6"/>
<feature type="binding site" evidence="2">
    <location>
        <begin position="202"/>
        <end position="204"/>
    </location>
    <ligand>
        <name>substrate</name>
    </ligand>
</feature>
<comment type="similarity">
    <text evidence="2">Belongs to the UPP synthase family.</text>
</comment>
<dbReference type="GO" id="GO:0016094">
    <property type="term" value="P:polyprenol biosynthetic process"/>
    <property type="evidence" value="ECO:0007669"/>
    <property type="project" value="TreeGrafter"/>
</dbReference>
<name>A0A2T2XLR6_9FIRM</name>
<dbReference type="PROSITE" id="PS01066">
    <property type="entry name" value="UPP_SYNTHASE"/>
    <property type="match status" value="1"/>
</dbReference>
<keyword evidence="1 2" id="KW-0808">Transferase</keyword>
<dbReference type="GO" id="GO:0005829">
    <property type="term" value="C:cytosol"/>
    <property type="evidence" value="ECO:0007669"/>
    <property type="project" value="TreeGrafter"/>
</dbReference>
<feature type="binding site" evidence="2">
    <location>
        <position position="80"/>
    </location>
    <ligand>
        <name>substrate</name>
    </ligand>
</feature>
<dbReference type="InterPro" id="IPR001441">
    <property type="entry name" value="UPP_synth-like"/>
</dbReference>
<dbReference type="InterPro" id="IPR036424">
    <property type="entry name" value="UPP_synth-like_sf"/>
</dbReference>
<evidence type="ECO:0000256" key="2">
    <source>
        <dbReference type="HAMAP-Rule" id="MF_01139"/>
    </source>
</evidence>
<feature type="binding site" evidence="2">
    <location>
        <position position="78"/>
    </location>
    <ligand>
        <name>substrate</name>
    </ligand>
</feature>
<dbReference type="NCBIfam" id="TIGR00055">
    <property type="entry name" value="uppS"/>
    <property type="match status" value="1"/>
</dbReference>
<gene>
    <name evidence="3" type="ORF">C7B46_00155</name>
</gene>
<reference evidence="3 4" key="1">
    <citation type="journal article" date="2014" name="BMC Genomics">
        <title>Comparison of environmental and isolate Sulfobacillus genomes reveals diverse carbon, sulfur, nitrogen, and hydrogen metabolisms.</title>
        <authorList>
            <person name="Justice N.B."/>
            <person name="Norman A."/>
            <person name="Brown C.T."/>
            <person name="Singh A."/>
            <person name="Thomas B.C."/>
            <person name="Banfield J.F."/>
        </authorList>
    </citation>
    <scope>NUCLEOTIDE SEQUENCE [LARGE SCALE GENOMIC DNA]</scope>
    <source>
        <strain evidence="3">AMDSBA4</strain>
    </source>
</reference>
<feature type="binding site" evidence="2">
    <location>
        <position position="34"/>
    </location>
    <ligand>
        <name>substrate</name>
    </ligand>
</feature>
<dbReference type="SUPFAM" id="SSF64005">
    <property type="entry name" value="Undecaprenyl diphosphate synthase"/>
    <property type="match status" value="1"/>
</dbReference>
<comment type="cofactor">
    <cofactor evidence="2">
        <name>Mg(2+)</name>
        <dbReference type="ChEBI" id="CHEBI:18420"/>
    </cofactor>
    <text evidence="2">Binds 2 magnesium ions per subunit.</text>
</comment>
<accession>A0A2T2XLR6</accession>
<feature type="binding site" evidence="2">
    <location>
        <begin position="74"/>
        <end position="76"/>
    </location>
    <ligand>
        <name>substrate</name>
    </ligand>
</feature>
<dbReference type="Pfam" id="PF01255">
    <property type="entry name" value="Prenyltransf"/>
    <property type="match status" value="1"/>
</dbReference>
<dbReference type="PANTHER" id="PTHR10291:SF0">
    <property type="entry name" value="DEHYDRODOLICHYL DIPHOSPHATE SYNTHASE 2"/>
    <property type="match status" value="1"/>
</dbReference>
<feature type="active site" evidence="2">
    <location>
        <position position="29"/>
    </location>
</feature>
<dbReference type="HAMAP" id="MF_01139">
    <property type="entry name" value="ISPT"/>
    <property type="match status" value="1"/>
</dbReference>